<organism evidence="2 4">
    <name type="scientific">Archangium gephyra</name>
    <dbReference type="NCBI Taxonomy" id="48"/>
    <lineage>
        <taxon>Bacteria</taxon>
        <taxon>Pseudomonadati</taxon>
        <taxon>Myxococcota</taxon>
        <taxon>Myxococcia</taxon>
        <taxon>Myxococcales</taxon>
        <taxon>Cystobacterineae</taxon>
        <taxon>Archangiaceae</taxon>
        <taxon>Archangium</taxon>
    </lineage>
</organism>
<dbReference type="EMBL" id="QUMU01000007">
    <property type="protein sequence ID" value="REG29629.1"/>
    <property type="molecule type" value="Genomic_DNA"/>
</dbReference>
<dbReference type="Proteomes" id="UP000035579">
    <property type="component" value="Chromosome"/>
</dbReference>
<protein>
    <recommendedName>
        <fullName evidence="6">Flagellar hook-length control protein FliK</fullName>
    </recommendedName>
</protein>
<dbReference type="AlphaFoldDB" id="A0AAC8QIV6"/>
<reference evidence="3 5" key="2">
    <citation type="submission" date="2018-08" db="EMBL/GenBank/DDBJ databases">
        <title>Genomic Encyclopedia of Archaeal and Bacterial Type Strains, Phase II (KMG-II): from individual species to whole genera.</title>
        <authorList>
            <person name="Goeker M."/>
        </authorList>
    </citation>
    <scope>NUCLEOTIDE SEQUENCE [LARGE SCALE GENOMIC DNA]</scope>
    <source>
        <strain evidence="3 5">DSM 2261</strain>
    </source>
</reference>
<dbReference type="RefSeq" id="WP_047860794.1">
    <property type="nucleotide sequence ID" value="NZ_CP011509.1"/>
</dbReference>
<feature type="signal peptide" evidence="1">
    <location>
        <begin position="1"/>
        <end position="25"/>
    </location>
</feature>
<keyword evidence="5" id="KW-1185">Reference proteome</keyword>
<keyword evidence="1" id="KW-0732">Signal</keyword>
<name>A0AAC8QIV6_9BACT</name>
<reference evidence="2 4" key="1">
    <citation type="submission" date="2015-05" db="EMBL/GenBank/DDBJ databases">
        <title>Genome assembly of Archangium gephyra DSM 2261.</title>
        <authorList>
            <person name="Sharma G."/>
            <person name="Subramanian S."/>
        </authorList>
    </citation>
    <scope>NUCLEOTIDE SEQUENCE [LARGE SCALE GENOMIC DNA]</scope>
    <source>
        <strain evidence="2 4">DSM 2261</strain>
    </source>
</reference>
<evidence type="ECO:0000313" key="3">
    <source>
        <dbReference type="EMBL" id="REG29629.1"/>
    </source>
</evidence>
<evidence type="ECO:0000313" key="5">
    <source>
        <dbReference type="Proteomes" id="UP000256345"/>
    </source>
</evidence>
<evidence type="ECO:0000313" key="4">
    <source>
        <dbReference type="Proteomes" id="UP000035579"/>
    </source>
</evidence>
<sequence length="188" mass="19626">MLRIYKQAFLATLLGGLFTTGAAVAQPTTGGDRSGNFWGESVGSFAITHCAPGSVAIGITGGAGELVDSMRLICAPVISPGVLGGEYFAGGGGGDGGTPYQLRCAWGYAIEGIYGKAGVGLDRIGIRCRTLDWRYGYTAGYAGGYGGGDFWDHVSPGEFLTGFNARVAPWNGNMVIRGITVRYSTIYW</sequence>
<proteinExistence type="predicted"/>
<accession>A0AAC8QIV6</accession>
<evidence type="ECO:0008006" key="6">
    <source>
        <dbReference type="Google" id="ProtNLM"/>
    </source>
</evidence>
<evidence type="ECO:0000256" key="1">
    <source>
        <dbReference type="SAM" id="SignalP"/>
    </source>
</evidence>
<dbReference type="Proteomes" id="UP000256345">
    <property type="component" value="Unassembled WGS sequence"/>
</dbReference>
<evidence type="ECO:0000313" key="2">
    <source>
        <dbReference type="EMBL" id="AKJ07881.1"/>
    </source>
</evidence>
<gene>
    <name evidence="2" type="ORF">AA314_09507</name>
    <name evidence="3" type="ORF">ATI61_107325</name>
</gene>
<feature type="chain" id="PRO_5042253590" description="Flagellar hook-length control protein FliK" evidence="1">
    <location>
        <begin position="26"/>
        <end position="188"/>
    </location>
</feature>
<dbReference type="KEGG" id="age:AA314_09507"/>
<dbReference type="EMBL" id="CP011509">
    <property type="protein sequence ID" value="AKJ07881.1"/>
    <property type="molecule type" value="Genomic_DNA"/>
</dbReference>